<dbReference type="Proteomes" id="UP000072660">
    <property type="component" value="Unassembled WGS sequence"/>
</dbReference>
<accession>A0A139SNI4</accession>
<keyword evidence="3" id="KW-1185">Reference proteome</keyword>
<feature type="domain" description="Water stress and hypersensitive response" evidence="1">
    <location>
        <begin position="34"/>
        <end position="153"/>
    </location>
</feature>
<reference evidence="2 3" key="1">
    <citation type="submission" date="2016-02" db="EMBL/GenBank/DDBJ databases">
        <authorList>
            <person name="Wen L."/>
            <person name="He K."/>
            <person name="Yang H."/>
        </authorList>
    </citation>
    <scope>NUCLEOTIDE SEQUENCE [LARGE SCALE GENOMIC DNA]</scope>
    <source>
        <strain evidence="2 3">CV58</strain>
    </source>
</reference>
<organism evidence="2 3">
    <name type="scientific">Ventosimonas gracilis</name>
    <dbReference type="NCBI Taxonomy" id="1680762"/>
    <lineage>
        <taxon>Bacteria</taxon>
        <taxon>Pseudomonadati</taxon>
        <taxon>Pseudomonadota</taxon>
        <taxon>Gammaproteobacteria</taxon>
        <taxon>Pseudomonadales</taxon>
        <taxon>Ventosimonadaceae</taxon>
        <taxon>Ventosimonas</taxon>
    </lineage>
</organism>
<dbReference type="InterPro" id="IPR004864">
    <property type="entry name" value="LEA_2"/>
</dbReference>
<dbReference type="SMART" id="SM00769">
    <property type="entry name" value="WHy"/>
    <property type="match status" value="1"/>
</dbReference>
<dbReference type="InterPro" id="IPR013990">
    <property type="entry name" value="WHy-dom"/>
</dbReference>
<dbReference type="RefSeq" id="WP_068392021.1">
    <property type="nucleotide sequence ID" value="NZ_LSZO01000188.1"/>
</dbReference>
<dbReference type="Gene3D" id="2.60.40.1820">
    <property type="match status" value="1"/>
</dbReference>
<dbReference type="EMBL" id="LSZO01000188">
    <property type="protein sequence ID" value="KXU36129.1"/>
    <property type="molecule type" value="Genomic_DNA"/>
</dbReference>
<dbReference type="SUPFAM" id="SSF117070">
    <property type="entry name" value="LEA14-like"/>
    <property type="match status" value="1"/>
</dbReference>
<evidence type="ECO:0000313" key="2">
    <source>
        <dbReference type="EMBL" id="KXU36129.1"/>
    </source>
</evidence>
<dbReference type="OrthoDB" id="369213at2"/>
<proteinExistence type="predicted"/>
<evidence type="ECO:0000259" key="1">
    <source>
        <dbReference type="SMART" id="SM00769"/>
    </source>
</evidence>
<dbReference type="Pfam" id="PF03168">
    <property type="entry name" value="LEA_2"/>
    <property type="match status" value="1"/>
</dbReference>
<name>A0A139SNI4_9GAMM</name>
<dbReference type="GO" id="GO:0009269">
    <property type="term" value="P:response to desiccation"/>
    <property type="evidence" value="ECO:0007669"/>
    <property type="project" value="InterPro"/>
</dbReference>
<comment type="caution">
    <text evidence="2">The sequence shown here is derived from an EMBL/GenBank/DDBJ whole genome shotgun (WGS) entry which is preliminary data.</text>
</comment>
<gene>
    <name evidence="2" type="ORF">AXE65_05605</name>
</gene>
<dbReference type="AlphaFoldDB" id="A0A139SNI4"/>
<protein>
    <recommendedName>
        <fullName evidence="1">Water stress and hypersensitive response domain-containing protein</fullName>
    </recommendedName>
</protein>
<sequence length="161" mass="18638">MFGLNQRFFTTVSLFLLLMISGCHTTEDLKTPQIRLVNIEVEEIKLLEQKFILHLQVDNPNDLTLALHRFSYQLWLNNLEIGNGQLDKRFSIAAHNSRLIEVPLHTNIWQHIKPLTAALKNPQNPLHYRLQGKIKTGWLFGSNLHFNSQGEMTPADYLPQL</sequence>
<evidence type="ECO:0000313" key="3">
    <source>
        <dbReference type="Proteomes" id="UP000072660"/>
    </source>
</evidence>
<dbReference type="PROSITE" id="PS51257">
    <property type="entry name" value="PROKAR_LIPOPROTEIN"/>
    <property type="match status" value="1"/>
</dbReference>